<evidence type="ECO:0000256" key="1">
    <source>
        <dbReference type="SAM" id="Coils"/>
    </source>
</evidence>
<proteinExistence type="predicted"/>
<name>A0A820KV48_9BILA</name>
<sequence length="135" mass="15996">DSYEKKLRVKDELVNELNERLVKNETEQATRHHALHLKIEQFQQSFETLQARNKHVEQNNQIKIKENRDLLTQISNLQMQIQRLQQTITSKANECSELSQKLTLLLPKSAECERFESELKQWFLLISPEHNTSDV</sequence>
<comment type="caution">
    <text evidence="2">The sequence shown here is derived from an EMBL/GenBank/DDBJ whole genome shotgun (WGS) entry which is preliminary data.</text>
</comment>
<evidence type="ECO:0000313" key="2">
    <source>
        <dbReference type="EMBL" id="CAF4349100.1"/>
    </source>
</evidence>
<dbReference type="EMBL" id="CAJOAY010021514">
    <property type="protein sequence ID" value="CAF4349100.1"/>
    <property type="molecule type" value="Genomic_DNA"/>
</dbReference>
<reference evidence="2" key="1">
    <citation type="submission" date="2021-02" db="EMBL/GenBank/DDBJ databases">
        <authorList>
            <person name="Nowell W R."/>
        </authorList>
    </citation>
    <scope>NUCLEOTIDE SEQUENCE</scope>
</reference>
<protein>
    <submittedName>
        <fullName evidence="2">Uncharacterized protein</fullName>
    </submittedName>
</protein>
<dbReference type="AlphaFoldDB" id="A0A820KV48"/>
<gene>
    <name evidence="2" type="ORF">OKA104_LOCUS48705</name>
</gene>
<dbReference type="Proteomes" id="UP000663881">
    <property type="component" value="Unassembled WGS sequence"/>
</dbReference>
<evidence type="ECO:0000313" key="3">
    <source>
        <dbReference type="Proteomes" id="UP000663881"/>
    </source>
</evidence>
<feature type="coiled-coil region" evidence="1">
    <location>
        <begin position="39"/>
        <end position="101"/>
    </location>
</feature>
<keyword evidence="1" id="KW-0175">Coiled coil</keyword>
<organism evidence="2 3">
    <name type="scientific">Adineta steineri</name>
    <dbReference type="NCBI Taxonomy" id="433720"/>
    <lineage>
        <taxon>Eukaryota</taxon>
        <taxon>Metazoa</taxon>
        <taxon>Spiralia</taxon>
        <taxon>Gnathifera</taxon>
        <taxon>Rotifera</taxon>
        <taxon>Eurotatoria</taxon>
        <taxon>Bdelloidea</taxon>
        <taxon>Adinetida</taxon>
        <taxon>Adinetidae</taxon>
        <taxon>Adineta</taxon>
    </lineage>
</organism>
<accession>A0A820KV48</accession>
<feature type="non-terminal residue" evidence="2">
    <location>
        <position position="1"/>
    </location>
</feature>